<evidence type="ECO:0000313" key="10">
    <source>
        <dbReference type="EMBL" id="KPL53313.1"/>
    </source>
</evidence>
<dbReference type="CDD" id="cd06261">
    <property type="entry name" value="TM_PBP2"/>
    <property type="match status" value="1"/>
</dbReference>
<feature type="transmembrane region" description="Helical" evidence="7">
    <location>
        <begin position="124"/>
        <end position="145"/>
    </location>
</feature>
<comment type="subcellular location">
    <subcellularLocation>
        <location evidence="1 7">Cell membrane</location>
        <topology evidence="1 7">Multi-pass membrane protein</topology>
    </subcellularLocation>
</comment>
<evidence type="ECO:0000256" key="1">
    <source>
        <dbReference type="ARBA" id="ARBA00004651"/>
    </source>
</evidence>
<feature type="domain" description="ABC transmembrane type-1" evidence="9">
    <location>
        <begin position="87"/>
        <end position="297"/>
    </location>
</feature>
<dbReference type="SUPFAM" id="SSF161098">
    <property type="entry name" value="MetI-like"/>
    <property type="match status" value="1"/>
</dbReference>
<dbReference type="STRING" id="665126.ABB55_14735"/>
<keyword evidence="6 7" id="KW-0472">Membrane</keyword>
<reference evidence="10 11" key="2">
    <citation type="submission" date="2015-10" db="EMBL/GenBank/DDBJ databases">
        <title>Draft Genome Sequence of Prosthecomicrobium hirschii ATCC 27832.</title>
        <authorList>
            <person name="Daniel J."/>
            <person name="Givan S.A."/>
            <person name="Brun Y.V."/>
            <person name="Brown P.J."/>
        </authorList>
    </citation>
    <scope>NUCLEOTIDE SEQUENCE [LARGE SCALE GENOMIC DNA]</scope>
    <source>
        <strain evidence="10 11">16</strain>
    </source>
</reference>
<proteinExistence type="inferred from homology"/>
<sequence length="311" mass="33927">MSGERAIETKEREGLRRRPKARRSPEAATAWGFVLPLVVAELAFVAAPLALGAWYSLFRVDYFELTEFRGLGNYWTVLTSTMVQQSLVATLLFSAFSLLFTVSLGMALALRLEADTRTNTWMRAIVLVPYVISMLVGSLLLRWIYSRDAGLSGMLLGPFGLADFSLLADPATAMAALVSNAVWRDSAFAMIVLLAGLKAIPGQLYAAARVDGAGPWMRFTRITLPLLRVPILIAVVRLLIHFVNVLTFALVLTGGGPNNATQTTGLAMYRLGFVDFRIGEANALALLVFVFNLLLIGANLALFRRGRSLSP</sequence>
<feature type="transmembrane region" description="Helical" evidence="7">
    <location>
        <begin position="87"/>
        <end position="112"/>
    </location>
</feature>
<dbReference type="InterPro" id="IPR000515">
    <property type="entry name" value="MetI-like"/>
</dbReference>
<name>A0A0N8GF47_9HYPH</name>
<evidence type="ECO:0000256" key="7">
    <source>
        <dbReference type="RuleBase" id="RU363032"/>
    </source>
</evidence>
<dbReference type="Gene3D" id="1.10.3720.10">
    <property type="entry name" value="MetI-like"/>
    <property type="match status" value="1"/>
</dbReference>
<evidence type="ECO:0000256" key="5">
    <source>
        <dbReference type="ARBA" id="ARBA00022989"/>
    </source>
</evidence>
<dbReference type="InterPro" id="IPR051393">
    <property type="entry name" value="ABC_transporter_permease"/>
</dbReference>
<evidence type="ECO:0000256" key="2">
    <source>
        <dbReference type="ARBA" id="ARBA00022448"/>
    </source>
</evidence>
<dbReference type="RefSeq" id="WP_054359478.1">
    <property type="nucleotide sequence ID" value="NZ_LJYW01000001.1"/>
</dbReference>
<feature type="transmembrane region" description="Helical" evidence="7">
    <location>
        <begin position="187"/>
        <end position="208"/>
    </location>
</feature>
<keyword evidence="5 7" id="KW-1133">Transmembrane helix</keyword>
<keyword evidence="3" id="KW-1003">Cell membrane</keyword>
<evidence type="ECO:0000259" key="9">
    <source>
        <dbReference type="PROSITE" id="PS50928"/>
    </source>
</evidence>
<dbReference type="GO" id="GO:0055085">
    <property type="term" value="P:transmembrane transport"/>
    <property type="evidence" value="ECO:0007669"/>
    <property type="project" value="InterPro"/>
</dbReference>
<feature type="transmembrane region" description="Helical" evidence="7">
    <location>
        <begin position="283"/>
        <end position="303"/>
    </location>
</feature>
<protein>
    <recommendedName>
        <fullName evidence="9">ABC transmembrane type-1 domain-containing protein</fullName>
    </recommendedName>
</protein>
<evidence type="ECO:0000256" key="8">
    <source>
        <dbReference type="SAM" id="MobiDB-lite"/>
    </source>
</evidence>
<evidence type="ECO:0000256" key="6">
    <source>
        <dbReference type="ARBA" id="ARBA00023136"/>
    </source>
</evidence>
<dbReference type="GO" id="GO:0005886">
    <property type="term" value="C:plasma membrane"/>
    <property type="evidence" value="ECO:0007669"/>
    <property type="project" value="UniProtKB-SubCell"/>
</dbReference>
<comment type="similarity">
    <text evidence="7">Belongs to the binding-protein-dependent transport system permease family.</text>
</comment>
<dbReference type="Pfam" id="PF00528">
    <property type="entry name" value="BPD_transp_1"/>
    <property type="match status" value="1"/>
</dbReference>
<feature type="transmembrane region" description="Helical" evidence="7">
    <location>
        <begin position="229"/>
        <end position="252"/>
    </location>
</feature>
<feature type="compositionally biased region" description="Basic and acidic residues" evidence="8">
    <location>
        <begin position="1"/>
        <end position="16"/>
    </location>
</feature>
<keyword evidence="11" id="KW-1185">Reference proteome</keyword>
<dbReference type="AlphaFoldDB" id="A0A0N8GF47"/>
<dbReference type="PANTHER" id="PTHR30193">
    <property type="entry name" value="ABC TRANSPORTER PERMEASE PROTEIN"/>
    <property type="match status" value="1"/>
</dbReference>
<feature type="transmembrane region" description="Helical" evidence="7">
    <location>
        <begin position="27"/>
        <end position="55"/>
    </location>
</feature>
<evidence type="ECO:0000256" key="3">
    <source>
        <dbReference type="ARBA" id="ARBA00022475"/>
    </source>
</evidence>
<dbReference type="PANTHER" id="PTHR30193:SF37">
    <property type="entry name" value="INNER MEMBRANE ABC TRANSPORTER PERMEASE PROTEIN YCJO"/>
    <property type="match status" value="1"/>
</dbReference>
<feature type="region of interest" description="Disordered" evidence="8">
    <location>
        <begin position="1"/>
        <end position="21"/>
    </location>
</feature>
<reference evidence="10 11" key="1">
    <citation type="submission" date="2015-09" db="EMBL/GenBank/DDBJ databases">
        <authorList>
            <consortium name="Swine Surveillance"/>
        </authorList>
    </citation>
    <scope>NUCLEOTIDE SEQUENCE [LARGE SCALE GENOMIC DNA]</scope>
    <source>
        <strain evidence="10 11">16</strain>
    </source>
</reference>
<comment type="caution">
    <text evidence="10">The sequence shown here is derived from an EMBL/GenBank/DDBJ whole genome shotgun (WGS) entry which is preliminary data.</text>
</comment>
<keyword evidence="2 7" id="KW-0813">Transport</keyword>
<organism evidence="10 11">
    <name type="scientific">Prosthecodimorpha hirschii</name>
    <dbReference type="NCBI Taxonomy" id="665126"/>
    <lineage>
        <taxon>Bacteria</taxon>
        <taxon>Pseudomonadati</taxon>
        <taxon>Pseudomonadota</taxon>
        <taxon>Alphaproteobacteria</taxon>
        <taxon>Hyphomicrobiales</taxon>
        <taxon>Ancalomicrobiaceae</taxon>
        <taxon>Prosthecodimorpha</taxon>
    </lineage>
</organism>
<evidence type="ECO:0000313" key="11">
    <source>
        <dbReference type="Proteomes" id="UP000048984"/>
    </source>
</evidence>
<dbReference type="PROSITE" id="PS50928">
    <property type="entry name" value="ABC_TM1"/>
    <property type="match status" value="1"/>
</dbReference>
<accession>A0A0N8GF47</accession>
<keyword evidence="4 7" id="KW-0812">Transmembrane</keyword>
<gene>
    <name evidence="10" type="ORF">ABB55_14735</name>
</gene>
<dbReference type="EMBL" id="LJYW01000001">
    <property type="protein sequence ID" value="KPL53313.1"/>
    <property type="molecule type" value="Genomic_DNA"/>
</dbReference>
<dbReference type="InterPro" id="IPR035906">
    <property type="entry name" value="MetI-like_sf"/>
</dbReference>
<dbReference type="Proteomes" id="UP000048984">
    <property type="component" value="Unassembled WGS sequence"/>
</dbReference>
<evidence type="ECO:0000256" key="4">
    <source>
        <dbReference type="ARBA" id="ARBA00022692"/>
    </source>
</evidence>